<keyword evidence="5" id="KW-0472">Membrane</keyword>
<feature type="transmembrane region" description="Helical" evidence="5">
    <location>
        <begin position="120"/>
        <end position="140"/>
    </location>
</feature>
<dbReference type="CDD" id="cd16917">
    <property type="entry name" value="HATPase_UhpB-NarQ-NarX-like"/>
    <property type="match status" value="1"/>
</dbReference>
<dbReference type="Gene3D" id="3.30.565.10">
    <property type="entry name" value="Histidine kinase-like ATPase, C-terminal domain"/>
    <property type="match status" value="1"/>
</dbReference>
<evidence type="ECO:0000256" key="2">
    <source>
        <dbReference type="ARBA" id="ARBA00022777"/>
    </source>
</evidence>
<organism evidence="7 8">
    <name type="scientific">Pseudonocardia zijingensis</name>
    <dbReference type="NCBI Taxonomy" id="153376"/>
    <lineage>
        <taxon>Bacteria</taxon>
        <taxon>Bacillati</taxon>
        <taxon>Actinomycetota</taxon>
        <taxon>Actinomycetes</taxon>
        <taxon>Pseudonocardiales</taxon>
        <taxon>Pseudonocardiaceae</taxon>
        <taxon>Pseudonocardia</taxon>
    </lineage>
</organism>
<dbReference type="PANTHER" id="PTHR24421">
    <property type="entry name" value="NITRATE/NITRITE SENSOR PROTEIN NARX-RELATED"/>
    <property type="match status" value="1"/>
</dbReference>
<name>A0ABN1QW73_9PSEU</name>
<protein>
    <submittedName>
        <fullName evidence="7">Histidine kinase</fullName>
    </submittedName>
</protein>
<feature type="region of interest" description="Disordered" evidence="4">
    <location>
        <begin position="356"/>
        <end position="385"/>
    </location>
</feature>
<dbReference type="PANTHER" id="PTHR24421:SF63">
    <property type="entry name" value="SENSOR HISTIDINE KINASE DESK"/>
    <property type="match status" value="1"/>
</dbReference>
<dbReference type="SUPFAM" id="SSF55874">
    <property type="entry name" value="ATPase domain of HSP90 chaperone/DNA topoisomerase II/histidine kinase"/>
    <property type="match status" value="1"/>
</dbReference>
<proteinExistence type="predicted"/>
<keyword evidence="5" id="KW-1133">Transmembrane helix</keyword>
<dbReference type="Proteomes" id="UP001499967">
    <property type="component" value="Unassembled WGS sequence"/>
</dbReference>
<feature type="transmembrane region" description="Helical" evidence="5">
    <location>
        <begin position="48"/>
        <end position="67"/>
    </location>
</feature>
<dbReference type="InterPro" id="IPR036890">
    <property type="entry name" value="HATPase_C_sf"/>
</dbReference>
<comment type="caution">
    <text evidence="7">The sequence shown here is derived from an EMBL/GenBank/DDBJ whole genome shotgun (WGS) entry which is preliminary data.</text>
</comment>
<keyword evidence="3" id="KW-0902">Two-component regulatory system</keyword>
<evidence type="ECO:0000313" key="7">
    <source>
        <dbReference type="EMBL" id="GAA0948294.1"/>
    </source>
</evidence>
<feature type="transmembrane region" description="Helical" evidence="5">
    <location>
        <begin position="149"/>
        <end position="168"/>
    </location>
</feature>
<dbReference type="EMBL" id="BAAAHP010000142">
    <property type="protein sequence ID" value="GAA0948294.1"/>
    <property type="molecule type" value="Genomic_DNA"/>
</dbReference>
<dbReference type="GO" id="GO:0016301">
    <property type="term" value="F:kinase activity"/>
    <property type="evidence" value="ECO:0007669"/>
    <property type="project" value="UniProtKB-KW"/>
</dbReference>
<evidence type="ECO:0000259" key="6">
    <source>
        <dbReference type="Pfam" id="PF07730"/>
    </source>
</evidence>
<evidence type="ECO:0000256" key="1">
    <source>
        <dbReference type="ARBA" id="ARBA00022679"/>
    </source>
</evidence>
<accession>A0ABN1QW73</accession>
<sequence>MTTTRATTAAGEWSVTTARRMMLVLTVVLLLPSTAYSILGYSRSLGGLTHPAVVLPLVALIGALHVRHALAAGGGRRPAGWPLTFAVLVLAACVPLTWLGPNWASLQSFVIASALMLLRGRVALAAAGVPVVATYVGILFGETLVHWKIVLPIAWALGLVFGGLSLYGSARAVRIAEQLEAARAELAAAAVGRERLRLSRDLHDVLGQSLSAVSLKGDLALALLRRDPAAARAEIVSLTAVADDARQAMQAVTRAEHTVSFAAELATAVALLRDAGISTTTGVDRAELAPAVDRLLAWAVREGATNVLRHSRARTCSIDCRGDGPTVRLTITNDGAGEPGATGTGLAGLASRARELGGTTSGSHTGDTFRLVLEAPAAPGDGRAR</sequence>
<keyword evidence="5" id="KW-0812">Transmembrane</keyword>
<dbReference type="InterPro" id="IPR050482">
    <property type="entry name" value="Sensor_HK_TwoCompSys"/>
</dbReference>
<dbReference type="Pfam" id="PF07730">
    <property type="entry name" value="HisKA_3"/>
    <property type="match status" value="1"/>
</dbReference>
<gene>
    <name evidence="7" type="ORF">GCM10009559_47910</name>
</gene>
<feature type="domain" description="Signal transduction histidine kinase subgroup 3 dimerisation and phosphoacceptor" evidence="6">
    <location>
        <begin position="194"/>
        <end position="253"/>
    </location>
</feature>
<keyword evidence="8" id="KW-1185">Reference proteome</keyword>
<feature type="compositionally biased region" description="Low complexity" evidence="4">
    <location>
        <begin position="357"/>
        <end position="368"/>
    </location>
</feature>
<evidence type="ECO:0000313" key="8">
    <source>
        <dbReference type="Proteomes" id="UP001499967"/>
    </source>
</evidence>
<evidence type="ECO:0000256" key="5">
    <source>
        <dbReference type="SAM" id="Phobius"/>
    </source>
</evidence>
<feature type="transmembrane region" description="Helical" evidence="5">
    <location>
        <begin position="21"/>
        <end position="42"/>
    </location>
</feature>
<feature type="transmembrane region" description="Helical" evidence="5">
    <location>
        <begin position="79"/>
        <end position="100"/>
    </location>
</feature>
<evidence type="ECO:0000256" key="3">
    <source>
        <dbReference type="ARBA" id="ARBA00023012"/>
    </source>
</evidence>
<dbReference type="InterPro" id="IPR011712">
    <property type="entry name" value="Sig_transdc_His_kin_sub3_dim/P"/>
</dbReference>
<evidence type="ECO:0000256" key="4">
    <source>
        <dbReference type="SAM" id="MobiDB-lite"/>
    </source>
</evidence>
<dbReference type="RefSeq" id="WP_343943781.1">
    <property type="nucleotide sequence ID" value="NZ_BAAAHP010000142.1"/>
</dbReference>
<keyword evidence="1" id="KW-0808">Transferase</keyword>
<dbReference type="Gene3D" id="1.20.5.1930">
    <property type="match status" value="1"/>
</dbReference>
<keyword evidence="2 7" id="KW-0418">Kinase</keyword>
<reference evidence="7 8" key="1">
    <citation type="journal article" date="2019" name="Int. J. Syst. Evol. Microbiol.">
        <title>The Global Catalogue of Microorganisms (GCM) 10K type strain sequencing project: providing services to taxonomists for standard genome sequencing and annotation.</title>
        <authorList>
            <consortium name="The Broad Institute Genomics Platform"/>
            <consortium name="The Broad Institute Genome Sequencing Center for Infectious Disease"/>
            <person name="Wu L."/>
            <person name="Ma J."/>
        </authorList>
    </citation>
    <scope>NUCLEOTIDE SEQUENCE [LARGE SCALE GENOMIC DNA]</scope>
    <source>
        <strain evidence="7 8">JCM 11117</strain>
    </source>
</reference>